<name>A0ABN9SHU9_9DINO</name>
<evidence type="ECO:0000256" key="3">
    <source>
        <dbReference type="ARBA" id="ARBA00023235"/>
    </source>
</evidence>
<dbReference type="PANTHER" id="PTHR45625">
    <property type="entry name" value="PEPTIDYL-PROLYL CIS-TRANS ISOMERASE-RELATED"/>
    <property type="match status" value="1"/>
</dbReference>
<accession>A0ABN9SHU9</accession>
<gene>
    <name evidence="5" type="ORF">PCOR1329_LOCUS29629</name>
</gene>
<comment type="caution">
    <text evidence="5">The sequence shown here is derived from an EMBL/GenBank/DDBJ whole genome shotgun (WGS) entry which is preliminary data.</text>
</comment>
<dbReference type="InterPro" id="IPR002130">
    <property type="entry name" value="Cyclophilin-type_PPIase_dom"/>
</dbReference>
<keyword evidence="3" id="KW-0413">Isomerase</keyword>
<organism evidence="5 6">
    <name type="scientific">Prorocentrum cordatum</name>
    <dbReference type="NCBI Taxonomy" id="2364126"/>
    <lineage>
        <taxon>Eukaryota</taxon>
        <taxon>Sar</taxon>
        <taxon>Alveolata</taxon>
        <taxon>Dinophyceae</taxon>
        <taxon>Prorocentrales</taxon>
        <taxon>Prorocentraceae</taxon>
        <taxon>Prorocentrum</taxon>
    </lineage>
</organism>
<dbReference type="PANTHER" id="PTHR45625:SF4">
    <property type="entry name" value="PEPTIDYLPROLYL ISOMERASE DOMAIN AND WD REPEAT-CONTAINING PROTEIN 1"/>
    <property type="match status" value="1"/>
</dbReference>
<dbReference type="InterPro" id="IPR029000">
    <property type="entry name" value="Cyclophilin-like_dom_sf"/>
</dbReference>
<dbReference type="EC" id="5.2.1.8" evidence="1"/>
<dbReference type="CDD" id="cd00317">
    <property type="entry name" value="cyclophilin"/>
    <property type="match status" value="1"/>
</dbReference>
<dbReference type="PROSITE" id="PS50072">
    <property type="entry name" value="CSA_PPIASE_2"/>
    <property type="match status" value="1"/>
</dbReference>
<dbReference type="Proteomes" id="UP001189429">
    <property type="component" value="Unassembled WGS sequence"/>
</dbReference>
<keyword evidence="2" id="KW-0697">Rotamase</keyword>
<evidence type="ECO:0000256" key="2">
    <source>
        <dbReference type="ARBA" id="ARBA00023110"/>
    </source>
</evidence>
<evidence type="ECO:0000259" key="4">
    <source>
        <dbReference type="PROSITE" id="PS50072"/>
    </source>
</evidence>
<dbReference type="Pfam" id="PF00160">
    <property type="entry name" value="Pro_isomerase"/>
    <property type="match status" value="1"/>
</dbReference>
<dbReference type="SUPFAM" id="SSF50891">
    <property type="entry name" value="Cyclophilin-like"/>
    <property type="match status" value="1"/>
</dbReference>
<sequence length="350" mass="38056">MARGLQQGPPGASSAAPGGLASLLRVRIGGNAALRCHELRMNEDGDVAREVLLDCARGDEECRTLLALDAQLGFADAEAAAARVRADLDLLARDESDSAELEVSADVAARTPGAQRYVHLLTELYRQHNPDKVDGLPELMRKYEGKEPELYRKVCEKYEVRNEDYPVAVFHTSAGTFEVEIYLNRVPVTASNFIDLARGGFYDGIHFHRVVPGVISQFGCPHARDPQCSKAGTGGPPDGTFRNLKTGAVERRCGGGNIRDEHCSRDSNRTGTLSMANGGAPDSGGSQFFINMRHNPTLDWFTDGRSKHPVFGKVVKGLDVCRRINCAAAVNERPVDPVRVHSVSVHNMPP</sequence>
<dbReference type="EMBL" id="CAUYUJ010011170">
    <property type="protein sequence ID" value="CAK0831272.1"/>
    <property type="molecule type" value="Genomic_DNA"/>
</dbReference>
<evidence type="ECO:0000313" key="5">
    <source>
        <dbReference type="EMBL" id="CAK0831272.1"/>
    </source>
</evidence>
<dbReference type="PRINTS" id="PR00153">
    <property type="entry name" value="CSAPPISMRASE"/>
</dbReference>
<dbReference type="Gene3D" id="2.40.100.10">
    <property type="entry name" value="Cyclophilin-like"/>
    <property type="match status" value="1"/>
</dbReference>
<dbReference type="InterPro" id="IPR044666">
    <property type="entry name" value="Cyclophilin_A-like"/>
</dbReference>
<evidence type="ECO:0000313" key="6">
    <source>
        <dbReference type="Proteomes" id="UP001189429"/>
    </source>
</evidence>
<keyword evidence="6" id="KW-1185">Reference proteome</keyword>
<evidence type="ECO:0000256" key="1">
    <source>
        <dbReference type="ARBA" id="ARBA00013194"/>
    </source>
</evidence>
<feature type="domain" description="PPIase cyclophilin-type" evidence="4">
    <location>
        <begin position="164"/>
        <end position="345"/>
    </location>
</feature>
<proteinExistence type="predicted"/>
<protein>
    <recommendedName>
        <fullName evidence="1">peptidylprolyl isomerase</fullName>
        <ecNumber evidence="1">5.2.1.8</ecNumber>
    </recommendedName>
</protein>
<reference evidence="5" key="1">
    <citation type="submission" date="2023-10" db="EMBL/GenBank/DDBJ databases">
        <authorList>
            <person name="Chen Y."/>
            <person name="Shah S."/>
            <person name="Dougan E. K."/>
            <person name="Thang M."/>
            <person name="Chan C."/>
        </authorList>
    </citation>
    <scope>NUCLEOTIDE SEQUENCE [LARGE SCALE GENOMIC DNA]</scope>
</reference>